<dbReference type="PRINTS" id="PR00941">
    <property type="entry name" value="CDATPASE"/>
</dbReference>
<dbReference type="SFLD" id="SFLDG00002">
    <property type="entry name" value="C1.7:_P-type_atpase_like"/>
    <property type="match status" value="1"/>
</dbReference>
<keyword evidence="5" id="KW-0104">Cadmium</keyword>
<keyword evidence="9 17" id="KW-0547">Nucleotide-binding</keyword>
<keyword evidence="4 17" id="KW-1003">Cell membrane</keyword>
<keyword evidence="12 17" id="KW-1133">Transmembrane helix</keyword>
<evidence type="ECO:0000256" key="1">
    <source>
        <dbReference type="ARBA" id="ARBA00004651"/>
    </source>
</evidence>
<dbReference type="SUPFAM" id="SSF56784">
    <property type="entry name" value="HAD-like"/>
    <property type="match status" value="1"/>
</dbReference>
<dbReference type="SFLD" id="SFLDF00027">
    <property type="entry name" value="p-type_atpase"/>
    <property type="match status" value="1"/>
</dbReference>
<feature type="transmembrane region" description="Helical" evidence="17">
    <location>
        <begin position="112"/>
        <end position="129"/>
    </location>
</feature>
<dbReference type="InterPro" id="IPR023214">
    <property type="entry name" value="HAD_sf"/>
</dbReference>
<dbReference type="EMBL" id="WUUL01000001">
    <property type="protein sequence ID" value="MXQ52359.1"/>
    <property type="molecule type" value="Genomic_DNA"/>
</dbReference>
<dbReference type="PROSITE" id="PS01047">
    <property type="entry name" value="HMA_1"/>
    <property type="match status" value="1"/>
</dbReference>
<feature type="transmembrane region" description="Helical" evidence="17">
    <location>
        <begin position="674"/>
        <end position="693"/>
    </location>
</feature>
<dbReference type="InterPro" id="IPR051014">
    <property type="entry name" value="Cation_Transport_ATPase_IB"/>
</dbReference>
<keyword evidence="13" id="KW-0406">Ion transport</keyword>
<dbReference type="GO" id="GO:0005886">
    <property type="term" value="C:plasma membrane"/>
    <property type="evidence" value="ECO:0007669"/>
    <property type="project" value="UniProtKB-SubCell"/>
</dbReference>
<reference evidence="19 20" key="1">
    <citation type="submission" date="2019-12" db="EMBL/GenBank/DDBJ databases">
        <title>Whole-genome analyses of novel actinobacteria.</title>
        <authorList>
            <person name="Sahin N."/>
            <person name="Saygin H."/>
        </authorList>
    </citation>
    <scope>NUCLEOTIDE SEQUENCE [LARGE SCALE GENOMIC DNA]</scope>
    <source>
        <strain evidence="19 20">KC615</strain>
    </source>
</reference>
<accession>A0A6I4VL99</accession>
<gene>
    <name evidence="19" type="primary">cadA</name>
    <name evidence="19" type="ORF">GSM42_01045</name>
</gene>
<comment type="catalytic activity">
    <reaction evidence="16">
        <text>Cd(2+)(in) + ATP + H2O = Cd(2+)(out) + ADP + phosphate + H(+)</text>
        <dbReference type="Rhea" id="RHEA:12132"/>
        <dbReference type="ChEBI" id="CHEBI:15377"/>
        <dbReference type="ChEBI" id="CHEBI:15378"/>
        <dbReference type="ChEBI" id="CHEBI:30616"/>
        <dbReference type="ChEBI" id="CHEBI:43474"/>
        <dbReference type="ChEBI" id="CHEBI:48775"/>
        <dbReference type="ChEBI" id="CHEBI:456216"/>
        <dbReference type="EC" id="7.2.2.21"/>
    </reaction>
</comment>
<keyword evidence="19" id="KW-0378">Hydrolase</keyword>
<dbReference type="InterPro" id="IPR018303">
    <property type="entry name" value="ATPase_P-typ_P_site"/>
</dbReference>
<feature type="transmembrane region" description="Helical" evidence="17">
    <location>
        <begin position="141"/>
        <end position="158"/>
    </location>
</feature>
<keyword evidence="8 17" id="KW-0479">Metal-binding</keyword>
<dbReference type="InterPro" id="IPR044492">
    <property type="entry name" value="P_typ_ATPase_HD_dom"/>
</dbReference>
<dbReference type="Gene3D" id="3.40.1110.10">
    <property type="entry name" value="Calcium-transporting ATPase, cytoplasmic domain N"/>
    <property type="match status" value="1"/>
</dbReference>
<dbReference type="GO" id="GO:0046872">
    <property type="term" value="F:metal ion binding"/>
    <property type="evidence" value="ECO:0007669"/>
    <property type="project" value="UniProtKB-KW"/>
</dbReference>
<dbReference type="GO" id="GO:0016887">
    <property type="term" value="F:ATP hydrolysis activity"/>
    <property type="evidence" value="ECO:0007669"/>
    <property type="project" value="InterPro"/>
</dbReference>
<dbReference type="InterPro" id="IPR023298">
    <property type="entry name" value="ATPase_P-typ_TM_dom_sf"/>
</dbReference>
<dbReference type="GO" id="GO:0008551">
    <property type="term" value="F:P-type cadmium transporter activity"/>
    <property type="evidence" value="ECO:0007669"/>
    <property type="project" value="UniProtKB-EC"/>
</dbReference>
<dbReference type="EC" id="7.2.2.21" evidence="15"/>
<dbReference type="SUPFAM" id="SSF81665">
    <property type="entry name" value="Calcium ATPase, transmembrane domain M"/>
    <property type="match status" value="1"/>
</dbReference>
<feature type="transmembrane region" description="Helical" evidence="17">
    <location>
        <begin position="648"/>
        <end position="668"/>
    </location>
</feature>
<evidence type="ECO:0000256" key="5">
    <source>
        <dbReference type="ARBA" id="ARBA00022539"/>
    </source>
</evidence>
<evidence type="ECO:0000256" key="4">
    <source>
        <dbReference type="ARBA" id="ARBA00022475"/>
    </source>
</evidence>
<evidence type="ECO:0000256" key="6">
    <source>
        <dbReference type="ARBA" id="ARBA00022553"/>
    </source>
</evidence>
<evidence type="ECO:0000256" key="2">
    <source>
        <dbReference type="ARBA" id="ARBA00006024"/>
    </source>
</evidence>
<dbReference type="FunFam" id="2.70.150.10:FF:000002">
    <property type="entry name" value="Copper-transporting ATPase 1, putative"/>
    <property type="match status" value="1"/>
</dbReference>
<keyword evidence="3" id="KW-0813">Transport</keyword>
<evidence type="ECO:0000256" key="3">
    <source>
        <dbReference type="ARBA" id="ARBA00022448"/>
    </source>
</evidence>
<evidence type="ECO:0000259" key="18">
    <source>
        <dbReference type="PROSITE" id="PS50846"/>
    </source>
</evidence>
<evidence type="ECO:0000313" key="19">
    <source>
        <dbReference type="EMBL" id="MXQ52359.1"/>
    </source>
</evidence>
<keyword evidence="11" id="KW-1278">Translocase</keyword>
<evidence type="ECO:0000256" key="12">
    <source>
        <dbReference type="ARBA" id="ARBA00022989"/>
    </source>
</evidence>
<feature type="domain" description="HMA" evidence="18">
    <location>
        <begin position="6"/>
        <end position="69"/>
    </location>
</feature>
<evidence type="ECO:0000256" key="17">
    <source>
        <dbReference type="RuleBase" id="RU362081"/>
    </source>
</evidence>
<keyword evidence="20" id="KW-1185">Reference proteome</keyword>
<dbReference type="SFLD" id="SFLDS00003">
    <property type="entry name" value="Haloacid_Dehalogenase"/>
    <property type="match status" value="1"/>
</dbReference>
<keyword evidence="10 17" id="KW-0067">ATP-binding</keyword>
<feature type="transmembrane region" description="Helical" evidence="17">
    <location>
        <begin position="86"/>
        <end position="106"/>
    </location>
</feature>
<dbReference type="Pfam" id="PF00403">
    <property type="entry name" value="HMA"/>
    <property type="match status" value="1"/>
</dbReference>
<proteinExistence type="inferred from homology"/>
<name>A0A6I4VL99_9BACL</name>
<evidence type="ECO:0000256" key="13">
    <source>
        <dbReference type="ARBA" id="ARBA00023065"/>
    </source>
</evidence>
<dbReference type="InterPro" id="IPR027256">
    <property type="entry name" value="P-typ_ATPase_IB"/>
</dbReference>
<comment type="subcellular location">
    <subcellularLocation>
        <location evidence="1">Cell membrane</location>
        <topology evidence="1">Multi-pass membrane protein</topology>
    </subcellularLocation>
</comment>
<comment type="caution">
    <text evidence="19">The sequence shown here is derived from an EMBL/GenBank/DDBJ whole genome shotgun (WGS) entry which is preliminary data.</text>
</comment>
<dbReference type="RefSeq" id="WP_160799391.1">
    <property type="nucleotide sequence ID" value="NZ_WUUL01000001.1"/>
</dbReference>
<evidence type="ECO:0000256" key="14">
    <source>
        <dbReference type="ARBA" id="ARBA00023136"/>
    </source>
</evidence>
<evidence type="ECO:0000313" key="20">
    <source>
        <dbReference type="Proteomes" id="UP000430692"/>
    </source>
</evidence>
<sequence length="699" mass="75722">MSREKPVSVYRIEGLSCTSCAKKFEYNVNQIATVSDAKVNFGAAKLTVNGTASIQDLEKAGSFDHLQLFSEHETIKKKSWYQKRQYQQLVISAVFLVAGYFTQLYFGEHNKLGIFFYLLATLVGGISLFREGLKNLFSLRFDMLTLMTIAVIGAFAIGEWSEGATVVILFAISEVLERLSLEKARKSIRSLIDLSPKEALVRRGGEEIFIPVNDVKIGDICVIKAGQRIAMDGIVVNGVSTVNQAAITGESIPVVKQIGNEVFAGTINEEGYLEIEISKKLADTTLSKIIQLVEDAQANRAPSQTFIDQFAKYYTPAILLLGILLAIVPPFFQGDWLTWIYRGLTVLVVGCPCALVISTPVAIVTAIGNSAKNGVLIKGGVYLEELSRIQTVAFDKTGTLTEGKPEVTDFISFDKEVEKSILTIAVSLEGGSTHPLASAIIRYAKKQEISPVESPYQFRSITGKGVAGIVNGQEFFFGSPALWGEKIPSNLLSVITPHQKSGKTVMLLGTENEVLGGFAVADQTREASVGVIQELKEIGIKNIVMLTGDNVHTANGVGDHLGVTETKAELLPQDKQKYLQELRNMGESVAMIGDGVNDAPALAVSNIGVAMGGASSDTALETADMVLMGDDLRKIPFSIRLGRFTRRIIGQNIIVALGLKLVVLILIIPGLLTLWLAVFADMGATILVTLNALRLLRCK</sequence>
<dbReference type="InterPro" id="IPR006121">
    <property type="entry name" value="HMA_dom"/>
</dbReference>
<feature type="transmembrane region" description="Helical" evidence="17">
    <location>
        <begin position="313"/>
        <end position="332"/>
    </location>
</feature>
<dbReference type="Gene3D" id="3.30.70.100">
    <property type="match status" value="1"/>
</dbReference>
<dbReference type="CDD" id="cd07545">
    <property type="entry name" value="P-type_ATPase_Cd-like"/>
    <property type="match status" value="1"/>
</dbReference>
<dbReference type="InterPro" id="IPR017969">
    <property type="entry name" value="Heavy-metal-associated_CS"/>
</dbReference>
<dbReference type="InterPro" id="IPR001757">
    <property type="entry name" value="P_typ_ATPase"/>
</dbReference>
<dbReference type="Gene3D" id="2.70.150.10">
    <property type="entry name" value="Calcium-transporting ATPase, cytoplasmic transduction domain A"/>
    <property type="match status" value="1"/>
</dbReference>
<dbReference type="SUPFAM" id="SSF81653">
    <property type="entry name" value="Calcium ATPase, transduction domain A"/>
    <property type="match status" value="1"/>
</dbReference>
<protein>
    <recommendedName>
        <fullName evidence="15">Cd(2+)-exporting ATPase</fullName>
        <ecNumber evidence="15">7.2.2.21</ecNumber>
    </recommendedName>
</protein>
<dbReference type="Proteomes" id="UP000430692">
    <property type="component" value="Unassembled WGS sequence"/>
</dbReference>
<dbReference type="Pfam" id="PF00702">
    <property type="entry name" value="Hydrolase"/>
    <property type="match status" value="1"/>
</dbReference>
<dbReference type="InterPro" id="IPR059000">
    <property type="entry name" value="ATPase_P-type_domA"/>
</dbReference>
<evidence type="ECO:0000256" key="7">
    <source>
        <dbReference type="ARBA" id="ARBA00022692"/>
    </source>
</evidence>
<organism evidence="19 20">
    <name type="scientific">Shimazuella alba</name>
    <dbReference type="NCBI Taxonomy" id="2690964"/>
    <lineage>
        <taxon>Bacteria</taxon>
        <taxon>Bacillati</taxon>
        <taxon>Bacillota</taxon>
        <taxon>Bacilli</taxon>
        <taxon>Bacillales</taxon>
        <taxon>Thermoactinomycetaceae</taxon>
        <taxon>Shimazuella</taxon>
    </lineage>
</organism>
<keyword evidence="6" id="KW-0597">Phosphoprotein</keyword>
<dbReference type="PRINTS" id="PR00119">
    <property type="entry name" value="CATATPASE"/>
</dbReference>
<dbReference type="InterPro" id="IPR036163">
    <property type="entry name" value="HMA_dom_sf"/>
</dbReference>
<dbReference type="NCBIfam" id="TIGR01525">
    <property type="entry name" value="ATPase-IB_hvy"/>
    <property type="match status" value="1"/>
</dbReference>
<keyword evidence="7 17" id="KW-0812">Transmembrane</keyword>
<feature type="transmembrane region" description="Helical" evidence="17">
    <location>
        <begin position="344"/>
        <end position="368"/>
    </location>
</feature>
<comment type="similarity">
    <text evidence="2 17">Belongs to the cation transport ATPase (P-type) (TC 3.A.3) family. Type IB subfamily.</text>
</comment>
<dbReference type="Gene3D" id="3.40.50.1000">
    <property type="entry name" value="HAD superfamily/HAD-like"/>
    <property type="match status" value="1"/>
</dbReference>
<dbReference type="InterPro" id="IPR036412">
    <property type="entry name" value="HAD-like_sf"/>
</dbReference>
<evidence type="ECO:0000256" key="8">
    <source>
        <dbReference type="ARBA" id="ARBA00022723"/>
    </source>
</evidence>
<dbReference type="InterPro" id="IPR023299">
    <property type="entry name" value="ATPase_P-typ_cyto_dom_N"/>
</dbReference>
<dbReference type="PROSITE" id="PS00154">
    <property type="entry name" value="ATPASE_E1_E2"/>
    <property type="match status" value="1"/>
</dbReference>
<evidence type="ECO:0000256" key="15">
    <source>
        <dbReference type="ARBA" id="ARBA00039103"/>
    </source>
</evidence>
<dbReference type="InterPro" id="IPR008250">
    <property type="entry name" value="ATPase_P-typ_transduc_dom_A_sf"/>
</dbReference>
<dbReference type="PANTHER" id="PTHR48085">
    <property type="entry name" value="CADMIUM/ZINC-TRANSPORTING ATPASE HMA2-RELATED"/>
    <property type="match status" value="1"/>
</dbReference>
<dbReference type="AlphaFoldDB" id="A0A6I4VL99"/>
<evidence type="ECO:0000256" key="11">
    <source>
        <dbReference type="ARBA" id="ARBA00022967"/>
    </source>
</evidence>
<dbReference type="Pfam" id="PF00122">
    <property type="entry name" value="E1-E2_ATPase"/>
    <property type="match status" value="1"/>
</dbReference>
<feature type="transmembrane region" description="Helical" evidence="17">
    <location>
        <begin position="164"/>
        <end position="181"/>
    </location>
</feature>
<dbReference type="PROSITE" id="PS50846">
    <property type="entry name" value="HMA_2"/>
    <property type="match status" value="1"/>
</dbReference>
<evidence type="ECO:0000256" key="9">
    <source>
        <dbReference type="ARBA" id="ARBA00022741"/>
    </source>
</evidence>
<dbReference type="NCBIfam" id="TIGR01512">
    <property type="entry name" value="ATPase-IB2_Cd"/>
    <property type="match status" value="1"/>
</dbReference>
<dbReference type="NCBIfam" id="TIGR01511">
    <property type="entry name" value="ATPase-IB1_Cu"/>
    <property type="match status" value="1"/>
</dbReference>
<evidence type="ECO:0000256" key="16">
    <source>
        <dbReference type="ARBA" id="ARBA00049338"/>
    </source>
</evidence>
<evidence type="ECO:0000256" key="10">
    <source>
        <dbReference type="ARBA" id="ARBA00022840"/>
    </source>
</evidence>
<dbReference type="GO" id="GO:0005524">
    <property type="term" value="F:ATP binding"/>
    <property type="evidence" value="ECO:0007669"/>
    <property type="project" value="UniProtKB-UniRule"/>
</dbReference>
<keyword evidence="14 17" id="KW-0472">Membrane</keyword>
<dbReference type="NCBIfam" id="TIGR01494">
    <property type="entry name" value="ATPase_P-type"/>
    <property type="match status" value="1"/>
</dbReference>
<dbReference type="CDD" id="cd00371">
    <property type="entry name" value="HMA"/>
    <property type="match status" value="1"/>
</dbReference>
<dbReference type="SUPFAM" id="SSF55008">
    <property type="entry name" value="HMA, heavy metal-associated domain"/>
    <property type="match status" value="1"/>
</dbReference>
<dbReference type="PANTHER" id="PTHR48085:SF5">
    <property type="entry name" value="CADMIUM_ZINC-TRANSPORTING ATPASE HMA4-RELATED"/>
    <property type="match status" value="1"/>
</dbReference>